<organism evidence="1 2">
    <name type="scientific">Flaviflexus equikiangi</name>
    <dbReference type="NCBI Taxonomy" id="2758573"/>
    <lineage>
        <taxon>Bacteria</taxon>
        <taxon>Bacillati</taxon>
        <taxon>Actinomycetota</taxon>
        <taxon>Actinomycetes</taxon>
        <taxon>Actinomycetales</taxon>
        <taxon>Actinomycetaceae</taxon>
        <taxon>Flaviflexus</taxon>
    </lineage>
</organism>
<dbReference type="EMBL" id="JAFFJS010000007">
    <property type="protein sequence ID" value="MBM9434212.1"/>
    <property type="molecule type" value="Genomic_DNA"/>
</dbReference>
<dbReference type="Proteomes" id="UP000705983">
    <property type="component" value="Unassembled WGS sequence"/>
</dbReference>
<evidence type="ECO:0000313" key="2">
    <source>
        <dbReference type="Proteomes" id="UP000705983"/>
    </source>
</evidence>
<gene>
    <name evidence="1" type="ORF">JVW63_10955</name>
</gene>
<reference evidence="2" key="1">
    <citation type="submission" date="2021-02" db="EMBL/GenBank/DDBJ databases">
        <title>Leucobacter sp. CX169.</title>
        <authorList>
            <person name="Cheng Y."/>
        </authorList>
    </citation>
    <scope>NUCLEOTIDE SEQUENCE [LARGE SCALE GENOMIC DNA]</scope>
    <source>
        <strain evidence="2">JY899</strain>
    </source>
</reference>
<accession>A0ABS2TIU0</accession>
<dbReference type="RefSeq" id="WP_187997187.1">
    <property type="nucleotide sequence ID" value="NZ_JACEXG010000007.1"/>
</dbReference>
<proteinExistence type="predicted"/>
<evidence type="ECO:0008006" key="3">
    <source>
        <dbReference type="Google" id="ProtNLM"/>
    </source>
</evidence>
<evidence type="ECO:0000313" key="1">
    <source>
        <dbReference type="EMBL" id="MBM9434212.1"/>
    </source>
</evidence>
<keyword evidence="2" id="KW-1185">Reference proteome</keyword>
<sequence length="188" mass="19937">MANYEYGRDEAHVHTVANVWPSESLPGMTHELVLTTRNIVINGKGMFGGDKGTTVYSLRTVVVIDGRVQVKLGKKPNGLHNIDIRFRDGARQFGLRDKREAKYVVQKIEELVSGSGGAPDAFDSSASAVVADTMKDTVDTLKSAFGFKSQSAAPPAAVARTCGSCGAPVSGLKGKVTICSYCDSPATL</sequence>
<protein>
    <recommendedName>
        <fullName evidence="3">YokE-like PH domain-containing protein</fullName>
    </recommendedName>
</protein>
<name>A0ABS2TIU0_9ACTO</name>
<comment type="caution">
    <text evidence="1">The sequence shown here is derived from an EMBL/GenBank/DDBJ whole genome shotgun (WGS) entry which is preliminary data.</text>
</comment>